<proteinExistence type="predicted"/>
<sequence length="94" mass="10070">MNTKLLMCLLVSAAVLVASAPVANFTYYRVGRSRATQVTVTNIMADADALSDGDAVWDANGEAIVDGEANLMEHKCGEVFYYGLCNILIPLIAK</sequence>
<name>A0A9D4MXA2_DREPO</name>
<dbReference type="AlphaFoldDB" id="A0A9D4MXA2"/>
<comment type="caution">
    <text evidence="2">The sequence shown here is derived from an EMBL/GenBank/DDBJ whole genome shotgun (WGS) entry which is preliminary data.</text>
</comment>
<dbReference type="Proteomes" id="UP000828390">
    <property type="component" value="Unassembled WGS sequence"/>
</dbReference>
<gene>
    <name evidence="2" type="ORF">DPMN_008019</name>
</gene>
<accession>A0A9D4MXA2</accession>
<evidence type="ECO:0000313" key="3">
    <source>
        <dbReference type="Proteomes" id="UP000828390"/>
    </source>
</evidence>
<evidence type="ECO:0000256" key="1">
    <source>
        <dbReference type="SAM" id="SignalP"/>
    </source>
</evidence>
<organism evidence="2 3">
    <name type="scientific">Dreissena polymorpha</name>
    <name type="common">Zebra mussel</name>
    <name type="synonym">Mytilus polymorpha</name>
    <dbReference type="NCBI Taxonomy" id="45954"/>
    <lineage>
        <taxon>Eukaryota</taxon>
        <taxon>Metazoa</taxon>
        <taxon>Spiralia</taxon>
        <taxon>Lophotrochozoa</taxon>
        <taxon>Mollusca</taxon>
        <taxon>Bivalvia</taxon>
        <taxon>Autobranchia</taxon>
        <taxon>Heteroconchia</taxon>
        <taxon>Euheterodonta</taxon>
        <taxon>Imparidentia</taxon>
        <taxon>Neoheterodontei</taxon>
        <taxon>Myida</taxon>
        <taxon>Dreissenoidea</taxon>
        <taxon>Dreissenidae</taxon>
        <taxon>Dreissena</taxon>
    </lineage>
</organism>
<reference evidence="2" key="1">
    <citation type="journal article" date="2019" name="bioRxiv">
        <title>The Genome of the Zebra Mussel, Dreissena polymorpha: A Resource for Invasive Species Research.</title>
        <authorList>
            <person name="McCartney M.A."/>
            <person name="Auch B."/>
            <person name="Kono T."/>
            <person name="Mallez S."/>
            <person name="Zhang Y."/>
            <person name="Obille A."/>
            <person name="Becker A."/>
            <person name="Abrahante J.E."/>
            <person name="Garbe J."/>
            <person name="Badalamenti J.P."/>
            <person name="Herman A."/>
            <person name="Mangelson H."/>
            <person name="Liachko I."/>
            <person name="Sullivan S."/>
            <person name="Sone E.D."/>
            <person name="Koren S."/>
            <person name="Silverstein K.A.T."/>
            <person name="Beckman K.B."/>
            <person name="Gohl D.M."/>
        </authorList>
    </citation>
    <scope>NUCLEOTIDE SEQUENCE</scope>
    <source>
        <strain evidence="2">Duluth1</strain>
        <tissue evidence="2">Whole animal</tissue>
    </source>
</reference>
<feature type="signal peptide" evidence="1">
    <location>
        <begin position="1"/>
        <end position="19"/>
    </location>
</feature>
<feature type="chain" id="PRO_5039096352" evidence="1">
    <location>
        <begin position="20"/>
        <end position="94"/>
    </location>
</feature>
<dbReference type="EMBL" id="JAIWYP010000001">
    <property type="protein sequence ID" value="KAH3884048.1"/>
    <property type="molecule type" value="Genomic_DNA"/>
</dbReference>
<evidence type="ECO:0000313" key="2">
    <source>
        <dbReference type="EMBL" id="KAH3884048.1"/>
    </source>
</evidence>
<protein>
    <submittedName>
        <fullName evidence="2">Uncharacterized protein</fullName>
    </submittedName>
</protein>
<keyword evidence="3" id="KW-1185">Reference proteome</keyword>
<keyword evidence="1" id="KW-0732">Signal</keyword>
<reference evidence="2" key="2">
    <citation type="submission" date="2020-11" db="EMBL/GenBank/DDBJ databases">
        <authorList>
            <person name="McCartney M.A."/>
            <person name="Auch B."/>
            <person name="Kono T."/>
            <person name="Mallez S."/>
            <person name="Becker A."/>
            <person name="Gohl D.M."/>
            <person name="Silverstein K.A.T."/>
            <person name="Koren S."/>
            <person name="Bechman K.B."/>
            <person name="Herman A."/>
            <person name="Abrahante J.E."/>
            <person name="Garbe J."/>
        </authorList>
    </citation>
    <scope>NUCLEOTIDE SEQUENCE</scope>
    <source>
        <strain evidence="2">Duluth1</strain>
        <tissue evidence="2">Whole animal</tissue>
    </source>
</reference>